<keyword evidence="2" id="KW-0645">Protease</keyword>
<dbReference type="Proteomes" id="UP000222542">
    <property type="component" value="Unassembled WGS sequence"/>
</dbReference>
<proteinExistence type="inferred from homology"/>
<organism evidence="6 7">
    <name type="scientific">Capsicum annuum</name>
    <name type="common">Capsicum pepper</name>
    <dbReference type="NCBI Taxonomy" id="4072"/>
    <lineage>
        <taxon>Eukaryota</taxon>
        <taxon>Viridiplantae</taxon>
        <taxon>Streptophyta</taxon>
        <taxon>Embryophyta</taxon>
        <taxon>Tracheophyta</taxon>
        <taxon>Spermatophyta</taxon>
        <taxon>Magnoliopsida</taxon>
        <taxon>eudicotyledons</taxon>
        <taxon>Gunneridae</taxon>
        <taxon>Pentapetalae</taxon>
        <taxon>asterids</taxon>
        <taxon>lamiids</taxon>
        <taxon>Solanales</taxon>
        <taxon>Solanaceae</taxon>
        <taxon>Solanoideae</taxon>
        <taxon>Capsiceae</taxon>
        <taxon>Capsicum</taxon>
    </lineage>
</organism>
<gene>
    <name evidence="6" type="ORF">T459_34353</name>
</gene>
<protein>
    <recommendedName>
        <fullName evidence="5">Ubiquitin-like protease family profile domain-containing protein</fullName>
    </recommendedName>
</protein>
<feature type="region of interest" description="Disordered" evidence="4">
    <location>
        <begin position="15"/>
        <end position="38"/>
    </location>
</feature>
<dbReference type="GO" id="GO:0006508">
    <property type="term" value="P:proteolysis"/>
    <property type="evidence" value="ECO:0007669"/>
    <property type="project" value="UniProtKB-KW"/>
</dbReference>
<keyword evidence="3" id="KW-0378">Hydrolase</keyword>
<dbReference type="AlphaFoldDB" id="A0A2G2XWH4"/>
<evidence type="ECO:0000256" key="3">
    <source>
        <dbReference type="ARBA" id="ARBA00022801"/>
    </source>
</evidence>
<evidence type="ECO:0000259" key="5">
    <source>
        <dbReference type="Pfam" id="PF02902"/>
    </source>
</evidence>
<dbReference type="Pfam" id="PF02902">
    <property type="entry name" value="Peptidase_C48"/>
    <property type="match status" value="1"/>
</dbReference>
<accession>A0A2G2XWH4</accession>
<evidence type="ECO:0000313" key="6">
    <source>
        <dbReference type="EMBL" id="PHT61789.1"/>
    </source>
</evidence>
<dbReference type="Gramene" id="PHT61789">
    <property type="protein sequence ID" value="PHT61789"/>
    <property type="gene ID" value="T459_34353"/>
</dbReference>
<name>A0A2G2XWH4_CAPAN</name>
<dbReference type="InterPro" id="IPR003653">
    <property type="entry name" value="Peptidase_C48_C"/>
</dbReference>
<dbReference type="EMBL" id="AYRZ02000117">
    <property type="protein sequence ID" value="PHT61789.1"/>
    <property type="molecule type" value="Genomic_DNA"/>
</dbReference>
<dbReference type="PANTHER" id="PTHR33022:SF13">
    <property type="entry name" value="UBIQUITIN-LIKE PROTEASE FAMILY PROFILE DOMAIN-CONTAINING PROTEIN"/>
    <property type="match status" value="1"/>
</dbReference>
<sequence>MKKINKDVAEMLLESKKKKQLENPQENLKNNDSARPHLPKDCGVFVAEYAEYLSEGMDVSSVDFEAEYHRMRYAALLQNYGLQKAKKGYVSDNDDPPRLMTKKSPYPMKLE</sequence>
<evidence type="ECO:0000313" key="7">
    <source>
        <dbReference type="Proteomes" id="UP000222542"/>
    </source>
</evidence>
<comment type="similarity">
    <text evidence="1">Belongs to the peptidase C48 family.</text>
</comment>
<keyword evidence="7" id="KW-1185">Reference proteome</keyword>
<feature type="domain" description="Ubiquitin-like protease family profile" evidence="5">
    <location>
        <begin position="11"/>
        <end position="82"/>
    </location>
</feature>
<evidence type="ECO:0000256" key="4">
    <source>
        <dbReference type="SAM" id="MobiDB-lite"/>
    </source>
</evidence>
<dbReference type="InterPro" id="IPR038765">
    <property type="entry name" value="Papain-like_cys_pep_sf"/>
</dbReference>
<reference evidence="6 7" key="1">
    <citation type="journal article" date="2014" name="Nat. Genet.">
        <title>Genome sequence of the hot pepper provides insights into the evolution of pungency in Capsicum species.</title>
        <authorList>
            <person name="Kim S."/>
            <person name="Park M."/>
            <person name="Yeom S.I."/>
            <person name="Kim Y.M."/>
            <person name="Lee J.M."/>
            <person name="Lee H.A."/>
            <person name="Seo E."/>
            <person name="Choi J."/>
            <person name="Cheong K."/>
            <person name="Kim K.T."/>
            <person name="Jung K."/>
            <person name="Lee G.W."/>
            <person name="Oh S.K."/>
            <person name="Bae C."/>
            <person name="Kim S.B."/>
            <person name="Lee H.Y."/>
            <person name="Kim S.Y."/>
            <person name="Kim M.S."/>
            <person name="Kang B.C."/>
            <person name="Jo Y.D."/>
            <person name="Yang H.B."/>
            <person name="Jeong H.J."/>
            <person name="Kang W.H."/>
            <person name="Kwon J.K."/>
            <person name="Shin C."/>
            <person name="Lim J.Y."/>
            <person name="Park J.H."/>
            <person name="Huh J.H."/>
            <person name="Kim J.S."/>
            <person name="Kim B.D."/>
            <person name="Cohen O."/>
            <person name="Paran I."/>
            <person name="Suh M.C."/>
            <person name="Lee S.B."/>
            <person name="Kim Y.K."/>
            <person name="Shin Y."/>
            <person name="Noh S.J."/>
            <person name="Park J."/>
            <person name="Seo Y.S."/>
            <person name="Kwon S.Y."/>
            <person name="Kim H.A."/>
            <person name="Park J.M."/>
            <person name="Kim H.J."/>
            <person name="Choi S.B."/>
            <person name="Bosland P.W."/>
            <person name="Reeves G."/>
            <person name="Jo S.H."/>
            <person name="Lee B.W."/>
            <person name="Cho H.T."/>
            <person name="Choi H.S."/>
            <person name="Lee M.S."/>
            <person name="Yu Y."/>
            <person name="Do Choi Y."/>
            <person name="Park B.S."/>
            <person name="van Deynze A."/>
            <person name="Ashrafi H."/>
            <person name="Hill T."/>
            <person name="Kim W.T."/>
            <person name="Pai H.S."/>
            <person name="Ahn H.K."/>
            <person name="Yeam I."/>
            <person name="Giovannoni J.J."/>
            <person name="Rose J.K."/>
            <person name="Sorensen I."/>
            <person name="Lee S.J."/>
            <person name="Kim R.W."/>
            <person name="Choi I.Y."/>
            <person name="Choi B.S."/>
            <person name="Lim J.S."/>
            <person name="Lee Y.H."/>
            <person name="Choi D."/>
        </authorList>
    </citation>
    <scope>NUCLEOTIDE SEQUENCE [LARGE SCALE GENOMIC DNA]</scope>
    <source>
        <strain evidence="7">cv. CM334</strain>
    </source>
</reference>
<dbReference type="PANTHER" id="PTHR33022">
    <property type="entry name" value="DUF1985 DOMAIN-CONTAINING PROTEIN"/>
    <property type="match status" value="1"/>
</dbReference>
<evidence type="ECO:0000256" key="2">
    <source>
        <dbReference type="ARBA" id="ARBA00022670"/>
    </source>
</evidence>
<reference evidence="6 7" key="2">
    <citation type="journal article" date="2017" name="Genome Biol.">
        <title>New reference genome sequences of hot pepper reveal the massive evolution of plant disease-resistance genes by retroduplication.</title>
        <authorList>
            <person name="Kim S."/>
            <person name="Park J."/>
            <person name="Yeom S.I."/>
            <person name="Kim Y.M."/>
            <person name="Seo E."/>
            <person name="Kim K.T."/>
            <person name="Kim M.S."/>
            <person name="Lee J.M."/>
            <person name="Cheong K."/>
            <person name="Shin H.S."/>
            <person name="Kim S.B."/>
            <person name="Han K."/>
            <person name="Lee J."/>
            <person name="Park M."/>
            <person name="Lee H.A."/>
            <person name="Lee H.Y."/>
            <person name="Lee Y."/>
            <person name="Oh S."/>
            <person name="Lee J.H."/>
            <person name="Choi E."/>
            <person name="Choi E."/>
            <person name="Lee S.E."/>
            <person name="Jeon J."/>
            <person name="Kim H."/>
            <person name="Choi G."/>
            <person name="Song H."/>
            <person name="Lee J."/>
            <person name="Lee S.C."/>
            <person name="Kwon J.K."/>
            <person name="Lee H.Y."/>
            <person name="Koo N."/>
            <person name="Hong Y."/>
            <person name="Kim R.W."/>
            <person name="Kang W.H."/>
            <person name="Huh J.H."/>
            <person name="Kang B.C."/>
            <person name="Yang T.J."/>
            <person name="Lee Y.H."/>
            <person name="Bennetzen J.L."/>
            <person name="Choi D."/>
        </authorList>
    </citation>
    <scope>NUCLEOTIDE SEQUENCE [LARGE SCALE GENOMIC DNA]</scope>
    <source>
        <strain evidence="7">cv. CM334</strain>
    </source>
</reference>
<comment type="caution">
    <text evidence="6">The sequence shown here is derived from an EMBL/GenBank/DDBJ whole genome shotgun (WGS) entry which is preliminary data.</text>
</comment>
<dbReference type="Gene3D" id="3.40.395.10">
    <property type="entry name" value="Adenoviral Proteinase, Chain A"/>
    <property type="match status" value="1"/>
</dbReference>
<feature type="compositionally biased region" description="Polar residues" evidence="4">
    <location>
        <begin position="22"/>
        <end position="31"/>
    </location>
</feature>
<dbReference type="GO" id="GO:0008234">
    <property type="term" value="F:cysteine-type peptidase activity"/>
    <property type="evidence" value="ECO:0007669"/>
    <property type="project" value="InterPro"/>
</dbReference>
<dbReference type="SUPFAM" id="SSF54001">
    <property type="entry name" value="Cysteine proteinases"/>
    <property type="match status" value="1"/>
</dbReference>
<evidence type="ECO:0000256" key="1">
    <source>
        <dbReference type="ARBA" id="ARBA00005234"/>
    </source>
</evidence>
<feature type="region of interest" description="Disordered" evidence="4">
    <location>
        <begin position="87"/>
        <end position="111"/>
    </location>
</feature>